<organism evidence="2 3">
    <name type="scientific">Candidatus Uhrbacteria bacterium GW2011_GWA2_53_10</name>
    <dbReference type="NCBI Taxonomy" id="1618980"/>
    <lineage>
        <taxon>Bacteria</taxon>
        <taxon>Candidatus Uhriibacteriota</taxon>
    </lineage>
</organism>
<accession>A0A0G1XP66</accession>
<dbReference type="EMBL" id="LCRI01000015">
    <property type="protein sequence ID" value="KKW32726.1"/>
    <property type="molecule type" value="Genomic_DNA"/>
</dbReference>
<dbReference type="PANTHER" id="PTHR34293">
    <property type="entry name" value="HTH-TYPE TRANSCRIPTIONAL REGULATOR TRMBL2"/>
    <property type="match status" value="1"/>
</dbReference>
<dbReference type="AlphaFoldDB" id="A0A0G1XP66"/>
<dbReference type="SUPFAM" id="SSF46785">
    <property type="entry name" value="Winged helix' DNA-binding domain"/>
    <property type="match status" value="1"/>
</dbReference>
<dbReference type="Proteomes" id="UP000034711">
    <property type="component" value="Unassembled WGS sequence"/>
</dbReference>
<dbReference type="InterPro" id="IPR051797">
    <property type="entry name" value="TrmB-like"/>
</dbReference>
<feature type="domain" description="Transcription regulator TrmB N-terminal" evidence="1">
    <location>
        <begin position="12"/>
        <end position="73"/>
    </location>
</feature>
<evidence type="ECO:0000259" key="1">
    <source>
        <dbReference type="Pfam" id="PF01978"/>
    </source>
</evidence>
<dbReference type="Gene3D" id="1.10.10.10">
    <property type="entry name" value="Winged helix-like DNA-binding domain superfamily/Winged helix DNA-binding domain"/>
    <property type="match status" value="1"/>
</dbReference>
<comment type="caution">
    <text evidence="2">The sequence shown here is derived from an EMBL/GenBank/DDBJ whole genome shotgun (WGS) entry which is preliminary data.</text>
</comment>
<dbReference type="InterPro" id="IPR002831">
    <property type="entry name" value="Tscrpt_reg_TrmB_N"/>
</dbReference>
<dbReference type="PANTHER" id="PTHR34293:SF1">
    <property type="entry name" value="HTH-TYPE TRANSCRIPTIONAL REGULATOR TRMBL2"/>
    <property type="match status" value="1"/>
</dbReference>
<proteinExistence type="predicted"/>
<evidence type="ECO:0000313" key="2">
    <source>
        <dbReference type="EMBL" id="KKW32726.1"/>
    </source>
</evidence>
<reference evidence="2 3" key="1">
    <citation type="journal article" date="2015" name="Nature">
        <title>rRNA introns, odd ribosomes, and small enigmatic genomes across a large radiation of phyla.</title>
        <authorList>
            <person name="Brown C.T."/>
            <person name="Hug L.A."/>
            <person name="Thomas B.C."/>
            <person name="Sharon I."/>
            <person name="Castelle C.J."/>
            <person name="Singh A."/>
            <person name="Wilkins M.J."/>
            <person name="Williams K.H."/>
            <person name="Banfield J.F."/>
        </authorList>
    </citation>
    <scope>NUCLEOTIDE SEQUENCE [LARGE SCALE GENOMIC DNA]</scope>
</reference>
<protein>
    <submittedName>
        <fullName evidence="2">Sugar-specific transcriptional regulator TrmB family</fullName>
    </submittedName>
</protein>
<gene>
    <name evidence="2" type="ORF">UY77_C0015G0011</name>
</gene>
<dbReference type="Pfam" id="PF01978">
    <property type="entry name" value="TrmB"/>
    <property type="match status" value="1"/>
</dbReference>
<evidence type="ECO:0000313" key="3">
    <source>
        <dbReference type="Proteomes" id="UP000034711"/>
    </source>
</evidence>
<sequence length="252" mass="27994">MASSPILSEKTLELLGLSSKDWNVYMAVLRLGSAPLRRVAEAVNLNRGTTYDALKRLIDVGLVSYVDAKTHRYFTGEDPHKLRGIATRREVALQEARHGLENVIPGLQEVLGSAEHRPSVRYYDGDSGVRDILEDVLATTGRAETKLYRVYSSTDIRDLIASAWPGFTKERIRRQVRVRAIAMGKGGATVGLDERKWAVGETKSPVYIFIYAGKTAYVATDARKQLFGVLIEDPAVAATQQVIFDALWKFLP</sequence>
<dbReference type="InterPro" id="IPR036390">
    <property type="entry name" value="WH_DNA-bd_sf"/>
</dbReference>
<dbReference type="InterPro" id="IPR036388">
    <property type="entry name" value="WH-like_DNA-bd_sf"/>
</dbReference>
<name>A0A0G1XP66_9BACT</name>